<feature type="compositionally biased region" description="Basic and acidic residues" evidence="1">
    <location>
        <begin position="11"/>
        <end position="26"/>
    </location>
</feature>
<gene>
    <name evidence="2" type="ORF">J1N35_041906</name>
</gene>
<keyword evidence="3" id="KW-1185">Reference proteome</keyword>
<feature type="region of interest" description="Disordered" evidence="1">
    <location>
        <begin position="1"/>
        <end position="47"/>
    </location>
</feature>
<dbReference type="EMBL" id="JAIQCV010000012">
    <property type="protein sequence ID" value="KAH1040163.1"/>
    <property type="molecule type" value="Genomic_DNA"/>
</dbReference>
<accession>A0A9D3UIC2</accession>
<protein>
    <submittedName>
        <fullName evidence="2">Uncharacterized protein</fullName>
    </submittedName>
</protein>
<sequence>MNESSGLESSSDDRTCIRNNSDEERNTKKKEKLLGNNGTESGDSFTKEDLVIEDGDILRSSVNGIPAIDFFE</sequence>
<reference evidence="2 3" key="1">
    <citation type="journal article" date="2021" name="Plant Biotechnol. J.">
        <title>Multi-omics assisted identification of the key and species-specific regulatory components of drought-tolerant mechanisms in Gossypium stocksii.</title>
        <authorList>
            <person name="Yu D."/>
            <person name="Ke L."/>
            <person name="Zhang D."/>
            <person name="Wu Y."/>
            <person name="Sun Y."/>
            <person name="Mei J."/>
            <person name="Sun J."/>
            <person name="Sun Y."/>
        </authorList>
    </citation>
    <scope>NUCLEOTIDE SEQUENCE [LARGE SCALE GENOMIC DNA]</scope>
    <source>
        <strain evidence="3">cv. E1</strain>
        <tissue evidence="2">Leaf</tissue>
    </source>
</reference>
<dbReference type="Proteomes" id="UP000828251">
    <property type="component" value="Unassembled WGS sequence"/>
</dbReference>
<proteinExistence type="predicted"/>
<name>A0A9D3UIC2_9ROSI</name>
<evidence type="ECO:0000313" key="2">
    <source>
        <dbReference type="EMBL" id="KAH1040163.1"/>
    </source>
</evidence>
<evidence type="ECO:0000313" key="3">
    <source>
        <dbReference type="Proteomes" id="UP000828251"/>
    </source>
</evidence>
<comment type="caution">
    <text evidence="2">The sequence shown here is derived from an EMBL/GenBank/DDBJ whole genome shotgun (WGS) entry which is preliminary data.</text>
</comment>
<evidence type="ECO:0000256" key="1">
    <source>
        <dbReference type="SAM" id="MobiDB-lite"/>
    </source>
</evidence>
<dbReference type="AlphaFoldDB" id="A0A9D3UIC2"/>
<dbReference type="OrthoDB" id="995287at2759"/>
<organism evidence="2 3">
    <name type="scientific">Gossypium stocksii</name>
    <dbReference type="NCBI Taxonomy" id="47602"/>
    <lineage>
        <taxon>Eukaryota</taxon>
        <taxon>Viridiplantae</taxon>
        <taxon>Streptophyta</taxon>
        <taxon>Embryophyta</taxon>
        <taxon>Tracheophyta</taxon>
        <taxon>Spermatophyta</taxon>
        <taxon>Magnoliopsida</taxon>
        <taxon>eudicotyledons</taxon>
        <taxon>Gunneridae</taxon>
        <taxon>Pentapetalae</taxon>
        <taxon>rosids</taxon>
        <taxon>malvids</taxon>
        <taxon>Malvales</taxon>
        <taxon>Malvaceae</taxon>
        <taxon>Malvoideae</taxon>
        <taxon>Gossypium</taxon>
    </lineage>
</organism>